<gene>
    <name evidence="11" type="ORF">S01H1_14942</name>
</gene>
<feature type="domain" description="Mechanosensitive ion channel MscS C-terminal" evidence="9">
    <location>
        <begin position="259"/>
        <end position="327"/>
    </location>
</feature>
<dbReference type="SUPFAM" id="SSF82861">
    <property type="entry name" value="Mechanosensitive channel protein MscS (YggB), transmembrane region"/>
    <property type="match status" value="1"/>
</dbReference>
<dbReference type="Gene3D" id="1.10.287.1260">
    <property type="match status" value="1"/>
</dbReference>
<organism evidence="11">
    <name type="scientific">marine sediment metagenome</name>
    <dbReference type="NCBI Taxonomy" id="412755"/>
    <lineage>
        <taxon>unclassified sequences</taxon>
        <taxon>metagenomes</taxon>
        <taxon>ecological metagenomes</taxon>
    </lineage>
</organism>
<dbReference type="Gene3D" id="3.30.70.100">
    <property type="match status" value="1"/>
</dbReference>
<dbReference type="EMBL" id="BARS01007792">
    <property type="protein sequence ID" value="GAF69391.1"/>
    <property type="molecule type" value="Genomic_DNA"/>
</dbReference>
<evidence type="ECO:0000256" key="2">
    <source>
        <dbReference type="ARBA" id="ARBA00008017"/>
    </source>
</evidence>
<dbReference type="PANTHER" id="PTHR30566">
    <property type="entry name" value="YNAI-RELATED MECHANOSENSITIVE ION CHANNEL"/>
    <property type="match status" value="1"/>
</dbReference>
<evidence type="ECO:0000259" key="8">
    <source>
        <dbReference type="Pfam" id="PF00924"/>
    </source>
</evidence>
<dbReference type="InterPro" id="IPR010920">
    <property type="entry name" value="LSM_dom_sf"/>
</dbReference>
<feature type="domain" description="Mechanosensitive ion channel transmembrane helices 2/3" evidence="10">
    <location>
        <begin position="143"/>
        <end position="184"/>
    </location>
</feature>
<dbReference type="InterPro" id="IPR049142">
    <property type="entry name" value="MS_channel_1st"/>
</dbReference>
<accession>X0S2C2</accession>
<evidence type="ECO:0000256" key="1">
    <source>
        <dbReference type="ARBA" id="ARBA00004651"/>
    </source>
</evidence>
<dbReference type="Pfam" id="PF21088">
    <property type="entry name" value="MS_channel_1st"/>
    <property type="match status" value="1"/>
</dbReference>
<evidence type="ECO:0000259" key="9">
    <source>
        <dbReference type="Pfam" id="PF21082"/>
    </source>
</evidence>
<evidence type="ECO:0008006" key="12">
    <source>
        <dbReference type="Google" id="ProtNLM"/>
    </source>
</evidence>
<comment type="caution">
    <text evidence="11">The sequence shown here is derived from an EMBL/GenBank/DDBJ whole genome shotgun (WGS) entry which is preliminary data.</text>
</comment>
<evidence type="ECO:0000256" key="6">
    <source>
        <dbReference type="ARBA" id="ARBA00023136"/>
    </source>
</evidence>
<evidence type="ECO:0000256" key="4">
    <source>
        <dbReference type="ARBA" id="ARBA00022692"/>
    </source>
</evidence>
<sequence>MAFDFIELSKYSIWGNSVKEYLVALGIFLLALIVLKIFKFVIIKRLKKLSNYTKTKLDDLVVDVIDKVGWPFYVLLSLYVAVNFIQLPVIINNIFYYIIIITATYYGIRIIQGLIDFGAHKAIQKRKKQKKDADVSVIHLLSKIFKGILWVIAVLLILSNLGYNISSLLAGLGIGGVAIAIALQNILSDIFASFSIYFDKPFEVGDFLIIGDDLGVVKKIGIKTTRLESLWGEEIVVSNKELTSTRINNYKKMKKRRVHFNFGVVYETPTQKVKKIPGIVKKIFDKIESADLDRVHFKEFGDFSLNFEVAYYVGTGDYNKYMDTQQD</sequence>
<dbReference type="Gene3D" id="2.30.30.60">
    <property type="match status" value="1"/>
</dbReference>
<protein>
    <recommendedName>
        <fullName evidence="12">Mechanosensitive ion channel protein MscS</fullName>
    </recommendedName>
</protein>
<dbReference type="InterPro" id="IPR006685">
    <property type="entry name" value="MscS_channel_2nd"/>
</dbReference>
<evidence type="ECO:0000256" key="5">
    <source>
        <dbReference type="ARBA" id="ARBA00022989"/>
    </source>
</evidence>
<proteinExistence type="inferred from homology"/>
<evidence type="ECO:0000313" key="11">
    <source>
        <dbReference type="EMBL" id="GAF69391.1"/>
    </source>
</evidence>
<dbReference type="InterPro" id="IPR011066">
    <property type="entry name" value="MscS_channel_C_sf"/>
</dbReference>
<dbReference type="Pfam" id="PF00924">
    <property type="entry name" value="MS_channel_2nd"/>
    <property type="match status" value="1"/>
</dbReference>
<keyword evidence="6 7" id="KW-0472">Membrane</keyword>
<dbReference type="InterPro" id="IPR011014">
    <property type="entry name" value="MscS_channel_TM-2"/>
</dbReference>
<feature type="transmembrane region" description="Helical" evidence="7">
    <location>
        <begin position="64"/>
        <end position="82"/>
    </location>
</feature>
<dbReference type="AlphaFoldDB" id="X0S2C2"/>
<dbReference type="GO" id="GO:0005886">
    <property type="term" value="C:plasma membrane"/>
    <property type="evidence" value="ECO:0007669"/>
    <property type="project" value="UniProtKB-SubCell"/>
</dbReference>
<dbReference type="InterPro" id="IPR023408">
    <property type="entry name" value="MscS_beta-dom_sf"/>
</dbReference>
<feature type="domain" description="Mechanosensitive ion channel MscS" evidence="8">
    <location>
        <begin position="185"/>
        <end position="252"/>
    </location>
</feature>
<evidence type="ECO:0000256" key="7">
    <source>
        <dbReference type="SAM" id="Phobius"/>
    </source>
</evidence>
<reference evidence="11" key="1">
    <citation type="journal article" date="2014" name="Front. Microbiol.">
        <title>High frequency of phylogenetically diverse reductive dehalogenase-homologous genes in deep subseafloor sedimentary metagenomes.</title>
        <authorList>
            <person name="Kawai M."/>
            <person name="Futagami T."/>
            <person name="Toyoda A."/>
            <person name="Takaki Y."/>
            <person name="Nishi S."/>
            <person name="Hori S."/>
            <person name="Arai W."/>
            <person name="Tsubouchi T."/>
            <person name="Morono Y."/>
            <person name="Uchiyama I."/>
            <person name="Ito T."/>
            <person name="Fujiyama A."/>
            <person name="Inagaki F."/>
            <person name="Takami H."/>
        </authorList>
    </citation>
    <scope>NUCLEOTIDE SEQUENCE</scope>
    <source>
        <strain evidence="11">Expedition CK06-06</strain>
    </source>
</reference>
<feature type="transmembrane region" description="Helical" evidence="7">
    <location>
        <begin position="140"/>
        <end position="159"/>
    </location>
</feature>
<feature type="transmembrane region" description="Helical" evidence="7">
    <location>
        <begin position="165"/>
        <end position="187"/>
    </location>
</feature>
<dbReference type="PANTHER" id="PTHR30566:SF25">
    <property type="entry name" value="INNER MEMBRANE PROTEIN"/>
    <property type="match status" value="1"/>
</dbReference>
<dbReference type="SUPFAM" id="SSF82689">
    <property type="entry name" value="Mechanosensitive channel protein MscS (YggB), C-terminal domain"/>
    <property type="match status" value="1"/>
</dbReference>
<dbReference type="GO" id="GO:0055085">
    <property type="term" value="P:transmembrane transport"/>
    <property type="evidence" value="ECO:0007669"/>
    <property type="project" value="InterPro"/>
</dbReference>
<keyword evidence="4 7" id="KW-0812">Transmembrane</keyword>
<comment type="similarity">
    <text evidence="2">Belongs to the MscS (TC 1.A.23) family.</text>
</comment>
<evidence type="ECO:0000259" key="10">
    <source>
        <dbReference type="Pfam" id="PF21088"/>
    </source>
</evidence>
<comment type="subcellular location">
    <subcellularLocation>
        <location evidence="1">Cell membrane</location>
        <topology evidence="1">Multi-pass membrane protein</topology>
    </subcellularLocation>
</comment>
<keyword evidence="5 7" id="KW-1133">Transmembrane helix</keyword>
<keyword evidence="3" id="KW-1003">Cell membrane</keyword>
<dbReference type="InterPro" id="IPR049278">
    <property type="entry name" value="MS_channel_C"/>
</dbReference>
<dbReference type="Pfam" id="PF21082">
    <property type="entry name" value="MS_channel_3rd"/>
    <property type="match status" value="1"/>
</dbReference>
<feature type="transmembrane region" description="Helical" evidence="7">
    <location>
        <begin position="21"/>
        <end position="43"/>
    </location>
</feature>
<feature type="transmembrane region" description="Helical" evidence="7">
    <location>
        <begin position="94"/>
        <end position="119"/>
    </location>
</feature>
<name>X0S2C2_9ZZZZ</name>
<feature type="non-terminal residue" evidence="11">
    <location>
        <position position="327"/>
    </location>
</feature>
<evidence type="ECO:0000256" key="3">
    <source>
        <dbReference type="ARBA" id="ARBA00022475"/>
    </source>
</evidence>
<dbReference type="SUPFAM" id="SSF50182">
    <property type="entry name" value="Sm-like ribonucleoproteins"/>
    <property type="match status" value="1"/>
</dbReference>